<gene>
    <name evidence="1" type="ORF">HT99x_015515</name>
</gene>
<dbReference type="Gene3D" id="3.90.70.10">
    <property type="entry name" value="Cysteine proteinases"/>
    <property type="match status" value="1"/>
</dbReference>
<name>A0AAE3L8S9_9GAMM</name>
<protein>
    <recommendedName>
        <fullName evidence="3">Peptidase C39-like domain-containing protein</fullName>
    </recommendedName>
</protein>
<proteinExistence type="predicted"/>
<organism evidence="1 2">
    <name type="scientific">Candidatus Berkiella aquae</name>
    <dbReference type="NCBI Taxonomy" id="295108"/>
    <lineage>
        <taxon>Bacteria</taxon>
        <taxon>Pseudomonadati</taxon>
        <taxon>Pseudomonadota</taxon>
        <taxon>Gammaproteobacteria</taxon>
        <taxon>Candidatus Berkiellales</taxon>
        <taxon>Candidatus Berkiellaceae</taxon>
        <taxon>Candidatus Berkiella</taxon>
    </lineage>
</organism>
<dbReference type="EMBL" id="LKAJ02000003">
    <property type="protein sequence ID" value="MCS5712847.1"/>
    <property type="molecule type" value="Genomic_DNA"/>
</dbReference>
<evidence type="ECO:0000313" key="2">
    <source>
        <dbReference type="Proteomes" id="UP000051497"/>
    </source>
</evidence>
<evidence type="ECO:0008006" key="3">
    <source>
        <dbReference type="Google" id="ProtNLM"/>
    </source>
</evidence>
<reference evidence="1" key="1">
    <citation type="journal article" date="2016" name="Genome Announc.">
        <title>Draft Genome Sequences of Two Novel Amoeba-Resistant Intranuclear Bacteria, 'Candidatus Berkiella cookevillensis' and 'Candidatus Berkiella aquae'.</title>
        <authorList>
            <person name="Mehari Y.T."/>
            <person name="Arivett B.A."/>
            <person name="Farone A.L."/>
            <person name="Gunderson J.H."/>
            <person name="Farone M.B."/>
        </authorList>
    </citation>
    <scope>NUCLEOTIDE SEQUENCE</scope>
    <source>
        <strain evidence="1">HT99</strain>
    </source>
</reference>
<sequence>MKCEPKTIFVSQQGQELHPESGCGVASFLMLLKYINFKPLPSWNNLCGELRLDLPPIEKGYSKNDPEIGLYPEDIFRFVVKENLLFRMHFFDNEWQESLDNGPIMVLLHGVLNEFPDESHWVVLTSFDGQIFSYLDPWSKDDEEITKMISFAEFKKYYTGVACQLLMSQQVDSQLVDEKE</sequence>
<dbReference type="Proteomes" id="UP000051497">
    <property type="component" value="Unassembled WGS sequence"/>
</dbReference>
<keyword evidence="2" id="KW-1185">Reference proteome</keyword>
<comment type="caution">
    <text evidence="1">The sequence shown here is derived from an EMBL/GenBank/DDBJ whole genome shotgun (WGS) entry which is preliminary data.</text>
</comment>
<dbReference type="RefSeq" id="WP_259567130.1">
    <property type="nucleotide sequence ID" value="NZ_LKAJ02000003.1"/>
</dbReference>
<evidence type="ECO:0000313" key="1">
    <source>
        <dbReference type="EMBL" id="MCS5712847.1"/>
    </source>
</evidence>
<accession>A0AAE3L8S9</accession>
<dbReference type="AlphaFoldDB" id="A0AAE3L8S9"/>
<reference evidence="1" key="2">
    <citation type="submission" date="2021-06" db="EMBL/GenBank/DDBJ databases">
        <title>Genomic Description and Analysis of Intracellular Bacteria, Candidatus Berkiella cookevillensis and Candidatus Berkiella aquae.</title>
        <authorList>
            <person name="Kidane D.T."/>
            <person name="Mehari Y.T."/>
            <person name="Rice F.C."/>
            <person name="Arivett B.A."/>
            <person name="Farone A.L."/>
            <person name="Berk S.G."/>
            <person name="Farone M.B."/>
        </authorList>
    </citation>
    <scope>NUCLEOTIDE SEQUENCE</scope>
    <source>
        <strain evidence="1">HT99</strain>
    </source>
</reference>